<evidence type="ECO:0000313" key="3">
    <source>
        <dbReference type="Proteomes" id="UP000037425"/>
    </source>
</evidence>
<reference evidence="3" key="1">
    <citation type="submission" date="2015-07" db="EMBL/GenBank/DDBJ databases">
        <title>Whole genome sequence of an Ensifer adhaerens strain isolated from a cave pool in the Wind Cave National Park.</title>
        <authorList>
            <person name="Eng W.W.H."/>
            <person name="Gan H.M."/>
            <person name="Barton H.A."/>
            <person name="Savka M.A."/>
        </authorList>
    </citation>
    <scope>NUCLEOTIDE SEQUENCE [LARGE SCALE GENOMIC DNA]</scope>
    <source>
        <strain evidence="3">SD006</strain>
    </source>
</reference>
<proteinExistence type="predicted"/>
<feature type="signal peptide" evidence="1">
    <location>
        <begin position="1"/>
        <end position="25"/>
    </location>
</feature>
<keyword evidence="1" id="KW-0732">Signal</keyword>
<dbReference type="OrthoDB" id="9808546at2"/>
<dbReference type="RefSeq" id="WP_053246955.1">
    <property type="nucleotide sequence ID" value="NZ_LGAP01000001.1"/>
</dbReference>
<feature type="chain" id="PRO_5005581645" evidence="1">
    <location>
        <begin position="26"/>
        <end position="148"/>
    </location>
</feature>
<gene>
    <name evidence="2" type="ORF">AC244_00765</name>
</gene>
<protein>
    <submittedName>
        <fullName evidence="2">Uncharacterized protein</fullName>
    </submittedName>
</protein>
<accession>A0A0L8C5D5</accession>
<dbReference type="PATRIC" id="fig|106592.7.peg.168"/>
<dbReference type="Proteomes" id="UP000037425">
    <property type="component" value="Unassembled WGS sequence"/>
</dbReference>
<dbReference type="AlphaFoldDB" id="A0A0L8C5D5"/>
<name>A0A0L8C5D5_ENSAD</name>
<evidence type="ECO:0000313" key="2">
    <source>
        <dbReference type="EMBL" id="KOF22132.1"/>
    </source>
</evidence>
<organism evidence="2 3">
    <name type="scientific">Ensifer adhaerens</name>
    <name type="common">Sinorhizobium morelense</name>
    <dbReference type="NCBI Taxonomy" id="106592"/>
    <lineage>
        <taxon>Bacteria</taxon>
        <taxon>Pseudomonadati</taxon>
        <taxon>Pseudomonadota</taxon>
        <taxon>Alphaproteobacteria</taxon>
        <taxon>Hyphomicrobiales</taxon>
        <taxon>Rhizobiaceae</taxon>
        <taxon>Sinorhizobium/Ensifer group</taxon>
        <taxon>Ensifer</taxon>
    </lineage>
</organism>
<sequence>MTRKLAATLLASLSFATITAPAASAADYLGTYRDQPTSYSTGVCGDASVLGFITSRFEYKAANYLHANLSIAEIRNMGQNRLELRDYTHPVEREYCRATAVMTDGEQRPLYYLIERNWGFAGIGRNIEFCVGGLDPWYVYGAHCSSLR</sequence>
<evidence type="ECO:0000256" key="1">
    <source>
        <dbReference type="SAM" id="SignalP"/>
    </source>
</evidence>
<comment type="caution">
    <text evidence="2">The sequence shown here is derived from an EMBL/GenBank/DDBJ whole genome shotgun (WGS) entry which is preliminary data.</text>
</comment>
<dbReference type="EMBL" id="LGAP01000001">
    <property type="protein sequence ID" value="KOF22132.1"/>
    <property type="molecule type" value="Genomic_DNA"/>
</dbReference>